<keyword evidence="5" id="KW-1185">Reference proteome</keyword>
<dbReference type="Proteomes" id="UP001209229">
    <property type="component" value="Unassembled WGS sequence"/>
</dbReference>
<dbReference type="PANTHER" id="PTHR30545">
    <property type="entry name" value="SUGAR FERMENTATION STIMULATION PROTEIN A"/>
    <property type="match status" value="1"/>
</dbReference>
<organism evidence="4 5">
    <name type="scientific">Plebeiibacterium sediminum</name>
    <dbReference type="NCBI Taxonomy" id="2992112"/>
    <lineage>
        <taxon>Bacteria</taxon>
        <taxon>Pseudomonadati</taxon>
        <taxon>Bacteroidota</taxon>
        <taxon>Bacteroidia</taxon>
        <taxon>Marinilabiliales</taxon>
        <taxon>Marinilabiliaceae</taxon>
        <taxon>Plebeiibacterium</taxon>
    </lineage>
</organism>
<evidence type="ECO:0000256" key="1">
    <source>
        <dbReference type="HAMAP-Rule" id="MF_00095"/>
    </source>
</evidence>
<comment type="caution">
    <text evidence="4">The sequence shown here is derived from an EMBL/GenBank/DDBJ whole genome shotgun (WGS) entry which is preliminary data.</text>
</comment>
<evidence type="ECO:0000313" key="4">
    <source>
        <dbReference type="EMBL" id="MCW3788824.1"/>
    </source>
</evidence>
<dbReference type="NCBIfam" id="TIGR00230">
    <property type="entry name" value="sfsA"/>
    <property type="match status" value="1"/>
</dbReference>
<accession>A0AAE3M7X9</accession>
<dbReference type="HAMAP" id="MF_00095">
    <property type="entry name" value="SfsA"/>
    <property type="match status" value="1"/>
</dbReference>
<evidence type="ECO:0000259" key="3">
    <source>
        <dbReference type="Pfam" id="PF17746"/>
    </source>
</evidence>
<dbReference type="GO" id="GO:0003677">
    <property type="term" value="F:DNA binding"/>
    <property type="evidence" value="ECO:0007669"/>
    <property type="project" value="InterPro"/>
</dbReference>
<gene>
    <name evidence="1 4" type="primary">sfsA</name>
    <name evidence="4" type="ORF">OM075_20300</name>
</gene>
<dbReference type="AlphaFoldDB" id="A0AAE3M7X9"/>
<evidence type="ECO:0000313" key="5">
    <source>
        <dbReference type="Proteomes" id="UP001209229"/>
    </source>
</evidence>
<name>A0AAE3M7X9_9BACT</name>
<feature type="domain" description="SfsA N-terminal OB" evidence="3">
    <location>
        <begin position="13"/>
        <end position="79"/>
    </location>
</feature>
<dbReference type="Pfam" id="PF03749">
    <property type="entry name" value="SfsA"/>
    <property type="match status" value="1"/>
</dbReference>
<dbReference type="InterPro" id="IPR040452">
    <property type="entry name" value="SfsA_C"/>
</dbReference>
<reference evidence="4" key="1">
    <citation type="submission" date="2022-10" db="EMBL/GenBank/DDBJ databases">
        <authorList>
            <person name="Yu W.X."/>
        </authorList>
    </citation>
    <scope>NUCLEOTIDE SEQUENCE</scope>
    <source>
        <strain evidence="4">AAT</strain>
    </source>
</reference>
<proteinExistence type="inferred from homology"/>
<protein>
    <recommendedName>
        <fullName evidence="1">Sugar fermentation stimulation protein homolog</fullName>
    </recommendedName>
</protein>
<dbReference type="CDD" id="cd22359">
    <property type="entry name" value="SfsA-like_bacterial"/>
    <property type="match status" value="1"/>
</dbReference>
<dbReference type="Pfam" id="PF17746">
    <property type="entry name" value="SfsA_N"/>
    <property type="match status" value="1"/>
</dbReference>
<feature type="domain" description="Sugar fermentation stimulation protein C-terminal" evidence="2">
    <location>
        <begin position="83"/>
        <end position="218"/>
    </location>
</feature>
<dbReference type="InterPro" id="IPR041465">
    <property type="entry name" value="SfsA_N"/>
</dbReference>
<dbReference type="Gene3D" id="2.40.50.580">
    <property type="match status" value="1"/>
</dbReference>
<dbReference type="EMBL" id="JAPDPJ010000067">
    <property type="protein sequence ID" value="MCW3788824.1"/>
    <property type="molecule type" value="Genomic_DNA"/>
</dbReference>
<dbReference type="Gene3D" id="3.40.1350.60">
    <property type="match status" value="1"/>
</dbReference>
<sequence length="230" mass="26426">MKFKSKLVPGKLIRRYKRFLTDVELEDGSTVIAHCTNSGSMKTCIEEGAPVYLTQHNDPKRKTQFTWEMIFINNHWIGINTSVPNILVYEAVRDQIIPQLNMYTNVKREVKFGDSRFDVFAENEAEKCFIEVKNVTLREGNKATFPDAVTTRGLKHLNTLIEVKKAGMRAVMFYVIQRQDIESFSPAKDIDPKYAEGLKEAINNGVEVIPYMANVTPEKIELLKEIPFYI</sequence>
<dbReference type="RefSeq" id="WP_301192380.1">
    <property type="nucleotide sequence ID" value="NZ_JAPDPJ010000067.1"/>
</dbReference>
<comment type="similarity">
    <text evidence="1">Belongs to the SfsA family.</text>
</comment>
<evidence type="ECO:0000259" key="2">
    <source>
        <dbReference type="Pfam" id="PF03749"/>
    </source>
</evidence>
<dbReference type="InterPro" id="IPR005224">
    <property type="entry name" value="SfsA"/>
</dbReference>
<dbReference type="PANTHER" id="PTHR30545:SF2">
    <property type="entry name" value="SUGAR FERMENTATION STIMULATION PROTEIN A"/>
    <property type="match status" value="1"/>
</dbReference>